<dbReference type="Proteomes" id="UP000182589">
    <property type="component" value="Unassembled WGS sequence"/>
</dbReference>
<dbReference type="Proteomes" id="UP001157137">
    <property type="component" value="Unassembled WGS sequence"/>
</dbReference>
<dbReference type="Pfam" id="PF07873">
    <property type="entry name" value="YabP"/>
    <property type="match status" value="1"/>
</dbReference>
<protein>
    <submittedName>
        <fullName evidence="2">Sporulation protein YabP</fullName>
    </submittedName>
</protein>
<keyword evidence="3" id="KW-1185">Reference proteome</keyword>
<accession>A0A1H2TLW5</accession>
<dbReference type="EMBL" id="FNOJ01000006">
    <property type="protein sequence ID" value="SDW44901.1"/>
    <property type="molecule type" value="Genomic_DNA"/>
</dbReference>
<evidence type="ECO:0000313" key="3">
    <source>
        <dbReference type="Proteomes" id="UP000182589"/>
    </source>
</evidence>
<evidence type="ECO:0000313" key="1">
    <source>
        <dbReference type="EMBL" id="GLV13901.1"/>
    </source>
</evidence>
<reference evidence="3" key="2">
    <citation type="submission" date="2016-10" db="EMBL/GenBank/DDBJ databases">
        <authorList>
            <person name="Varghese N."/>
        </authorList>
    </citation>
    <scope>NUCLEOTIDE SEQUENCE [LARGE SCALE GENOMIC DNA]</scope>
    <source>
        <strain evidence="3">DSM 12489</strain>
    </source>
</reference>
<reference evidence="1" key="3">
    <citation type="submission" date="2023-02" db="EMBL/GenBank/DDBJ databases">
        <title>Proposal of a novel subspecies: Alicyclobacillus hesperidum subspecies aegle.</title>
        <authorList>
            <person name="Goto K."/>
            <person name="Fujii T."/>
            <person name="Yasui K."/>
            <person name="Mochida K."/>
            <person name="Kato-Tanaka Y."/>
            <person name="Morohoshi S."/>
            <person name="An S.Y."/>
            <person name="Kasai H."/>
            <person name="Yokota A."/>
        </authorList>
    </citation>
    <scope>NUCLEOTIDE SEQUENCE</scope>
    <source>
        <strain evidence="1">DSM 12766</strain>
    </source>
</reference>
<dbReference type="Gene3D" id="2.60.40.2000">
    <property type="match status" value="1"/>
</dbReference>
<dbReference type="InterPro" id="IPR012504">
    <property type="entry name" value="Spore_YabP"/>
</dbReference>
<dbReference type="InterPro" id="IPR038705">
    <property type="entry name" value="YabP_sf"/>
</dbReference>
<gene>
    <name evidence="1" type="ORF">Heshes_15850</name>
    <name evidence="2" type="ORF">SAMN04489725_10619</name>
</gene>
<dbReference type="GO" id="GO:0030435">
    <property type="term" value="P:sporulation resulting in formation of a cellular spore"/>
    <property type="evidence" value="ECO:0007669"/>
    <property type="project" value="InterPro"/>
</dbReference>
<reference evidence="2" key="1">
    <citation type="submission" date="2016-10" db="EMBL/GenBank/DDBJ databases">
        <authorList>
            <person name="de Groot N.N."/>
        </authorList>
    </citation>
    <scope>NUCLEOTIDE SEQUENCE [LARGE SCALE GENOMIC DNA]</scope>
    <source>
        <strain evidence="2">DSM 12489</strain>
    </source>
</reference>
<dbReference type="AlphaFoldDB" id="A0A1H2TLW5"/>
<dbReference type="EMBL" id="BSRA01000008">
    <property type="protein sequence ID" value="GLV13901.1"/>
    <property type="molecule type" value="Genomic_DNA"/>
</dbReference>
<dbReference type="RefSeq" id="WP_006445654.1">
    <property type="nucleotide sequence ID" value="NZ_BSRA01000008.1"/>
</dbReference>
<dbReference type="InterPro" id="IPR022476">
    <property type="entry name" value="Spore_YabP/YqfC"/>
</dbReference>
<evidence type="ECO:0000313" key="2">
    <source>
        <dbReference type="EMBL" id="SDW44901.1"/>
    </source>
</evidence>
<dbReference type="PIRSF" id="PIRSF011576">
    <property type="entry name" value="YabP"/>
    <property type="match status" value="1"/>
</dbReference>
<dbReference type="STRING" id="89784.SAMN04489725_10619"/>
<organism evidence="2 3">
    <name type="scientific">Alicyclobacillus hesperidum</name>
    <dbReference type="NCBI Taxonomy" id="89784"/>
    <lineage>
        <taxon>Bacteria</taxon>
        <taxon>Bacillati</taxon>
        <taxon>Bacillota</taxon>
        <taxon>Bacilli</taxon>
        <taxon>Bacillales</taxon>
        <taxon>Alicyclobacillaceae</taxon>
        <taxon>Alicyclobacillus</taxon>
    </lineage>
</organism>
<proteinExistence type="predicted"/>
<name>A0A1H2TLW5_9BACL</name>
<sequence length="86" mass="9498">MAAAEEHDVHLTGRRELQITGVKRVESFDVQAFELSTTAGNMRIAGQSLHMKQFDRQAGIVCIEGEIGAIVYDDGKPRGLMGRLLR</sequence>